<proteinExistence type="predicted"/>
<gene>
    <name evidence="1" type="ORF">ACFO8Q_04875</name>
</gene>
<dbReference type="RefSeq" id="WP_380024601.1">
    <property type="nucleotide sequence ID" value="NZ_JBHSHC010000028.1"/>
</dbReference>
<organism evidence="1 2">
    <name type="scientific">Effusibacillus consociatus</name>
    <dbReference type="NCBI Taxonomy" id="1117041"/>
    <lineage>
        <taxon>Bacteria</taxon>
        <taxon>Bacillati</taxon>
        <taxon>Bacillota</taxon>
        <taxon>Bacilli</taxon>
        <taxon>Bacillales</taxon>
        <taxon>Alicyclobacillaceae</taxon>
        <taxon>Effusibacillus</taxon>
    </lineage>
</organism>
<reference evidence="2" key="1">
    <citation type="journal article" date="2019" name="Int. J. Syst. Evol. Microbiol.">
        <title>The Global Catalogue of Microorganisms (GCM) 10K type strain sequencing project: providing services to taxonomists for standard genome sequencing and annotation.</title>
        <authorList>
            <consortium name="The Broad Institute Genomics Platform"/>
            <consortium name="The Broad Institute Genome Sequencing Center for Infectious Disease"/>
            <person name="Wu L."/>
            <person name="Ma J."/>
        </authorList>
    </citation>
    <scope>NUCLEOTIDE SEQUENCE [LARGE SCALE GENOMIC DNA]</scope>
    <source>
        <strain evidence="2">WYCCWR 12678</strain>
    </source>
</reference>
<accession>A0ABV9Q201</accession>
<keyword evidence="2" id="KW-1185">Reference proteome</keyword>
<sequence>MKWYELNYLLQEALEHGRKIRVTLFDPFQNVIWEGGPILKNGKLQLESDDGVHQVSPKKLVKIEIM</sequence>
<dbReference type="Proteomes" id="UP001596002">
    <property type="component" value="Unassembled WGS sequence"/>
</dbReference>
<evidence type="ECO:0000313" key="1">
    <source>
        <dbReference type="EMBL" id="MFC4766707.1"/>
    </source>
</evidence>
<comment type="caution">
    <text evidence="1">The sequence shown here is derived from an EMBL/GenBank/DDBJ whole genome shotgun (WGS) entry which is preliminary data.</text>
</comment>
<dbReference type="EMBL" id="JBHSHC010000028">
    <property type="protein sequence ID" value="MFC4766707.1"/>
    <property type="molecule type" value="Genomic_DNA"/>
</dbReference>
<protein>
    <submittedName>
        <fullName evidence="1">Uncharacterized protein</fullName>
    </submittedName>
</protein>
<name>A0ABV9Q201_9BACL</name>
<evidence type="ECO:0000313" key="2">
    <source>
        <dbReference type="Proteomes" id="UP001596002"/>
    </source>
</evidence>